<name>A0A2N9YAL9_9GAMM</name>
<keyword evidence="3" id="KW-1185">Reference proteome</keyword>
<evidence type="ECO:0000256" key="1">
    <source>
        <dbReference type="SAM" id="Phobius"/>
    </source>
</evidence>
<sequence>MLQCPVCQFENAEEATACQQCGWAFTYYLNLTPEDEITYKTQLTQAQAKWQAIQNPAKPAPTTPIAVPDLTQDVFESEEEFKQRIEKQNPYFAGTATLLREQYDAQKEIFPLTVQWQSWLSPASRGLYVKVDRLSAKQLYEQNSEHAIYIQLTVKEGLVVITKLNVQCETNSYLIHQEEDDQVWTWTQQYDSAEAYQQYLNSQTLKTHYLDAKKRLKHKQLETKRAEIKTIALHLTLAIIGTTVGTMATIQWIGTLSSALLGGVVGAVFIVGASYWILLWITELRCVGSNTLYSLEILNGKRLMSQHASVSREKYPQLSIQGWAVDEVAKRAAAGVLVCIDNVDTLALYGKERADVVRNWNNVDYQYSGFSAVVDIQKLSKGEHQIRLKIITADKKGYYMPDKAFTLLIL</sequence>
<evidence type="ECO:0000313" key="2">
    <source>
        <dbReference type="EMBL" id="AUI67484.1"/>
    </source>
</evidence>
<dbReference type="AlphaFoldDB" id="A0A2N9YAL9"/>
<keyword evidence="1" id="KW-0472">Membrane</keyword>
<dbReference type="RefSeq" id="WP_062149669.1">
    <property type="nucleotide sequence ID" value="NZ_CP012373.2"/>
</dbReference>
<accession>A0A2N9YAL9</accession>
<keyword evidence="1" id="KW-1133">Transmembrane helix</keyword>
<reference evidence="3" key="1">
    <citation type="submission" date="2016-12" db="EMBL/GenBank/DDBJ databases">
        <title>Complete Genome Sequence of Beggiatoa leptomitiformis D-401.</title>
        <authorList>
            <person name="Fomenkov A."/>
            <person name="Vincze T."/>
            <person name="Grabovich M."/>
            <person name="Anton B.P."/>
            <person name="Dubinina G."/>
            <person name="Orlova M."/>
            <person name="Belousova E."/>
            <person name="Roberts R.J."/>
        </authorList>
    </citation>
    <scope>NUCLEOTIDE SEQUENCE [LARGE SCALE GENOMIC DNA]</scope>
    <source>
        <strain evidence="3">D-401</strain>
    </source>
</reference>
<feature type="transmembrane region" description="Helical" evidence="1">
    <location>
        <begin position="259"/>
        <end position="281"/>
    </location>
</feature>
<dbReference type="KEGG" id="blep:AL038_04595"/>
<dbReference type="OrthoDB" id="5624424at2"/>
<keyword evidence="1" id="KW-0812">Transmembrane</keyword>
<evidence type="ECO:0000313" key="3">
    <source>
        <dbReference type="Proteomes" id="UP000234271"/>
    </source>
</evidence>
<proteinExistence type="predicted"/>
<protein>
    <submittedName>
        <fullName evidence="2">Uncharacterized protein</fullName>
    </submittedName>
</protein>
<dbReference type="EMBL" id="CP018889">
    <property type="protein sequence ID" value="AUI67484.1"/>
    <property type="molecule type" value="Genomic_DNA"/>
</dbReference>
<feature type="transmembrane region" description="Helical" evidence="1">
    <location>
        <begin position="231"/>
        <end position="253"/>
    </location>
</feature>
<dbReference type="Proteomes" id="UP000234271">
    <property type="component" value="Chromosome"/>
</dbReference>
<organism evidence="2 3">
    <name type="scientific">Beggiatoa leptomitoformis</name>
    <dbReference type="NCBI Taxonomy" id="288004"/>
    <lineage>
        <taxon>Bacteria</taxon>
        <taxon>Pseudomonadati</taxon>
        <taxon>Pseudomonadota</taxon>
        <taxon>Gammaproteobacteria</taxon>
        <taxon>Thiotrichales</taxon>
        <taxon>Thiotrichaceae</taxon>
        <taxon>Beggiatoa</taxon>
    </lineage>
</organism>
<gene>
    <name evidence="2" type="ORF">BLE401_01410</name>
</gene>